<accession>A0A371QVU7</accession>
<comment type="caution">
    <text evidence="1">The sequence shown here is derived from an EMBL/GenBank/DDBJ whole genome shotgun (WGS) entry which is preliminary data.</text>
</comment>
<sequence length="79" mass="8894">MDKRFEPRGYAEELAKAARDDLAKYGDASWGDKILASVIALGVRDSPWLRTVGEAIRRRELEELIQLMPSVYTGNSPEN</sequence>
<dbReference type="Proteomes" id="UP000257123">
    <property type="component" value="Unassembled WGS sequence"/>
</dbReference>
<gene>
    <name evidence="1" type="ORF">CGL51_10285</name>
</gene>
<reference evidence="1 2" key="1">
    <citation type="submission" date="2017-07" db="EMBL/GenBank/DDBJ databases">
        <title>Draft genome sequence of aerobic hyperthermophilic archaea, Pyrobaculum aerophilum YKB31 and YKB32.</title>
        <authorList>
            <person name="Mochizuki T."/>
            <person name="Berliner A.J."/>
            <person name="Yoshida-Takashima Y."/>
            <person name="Takaki Y."/>
            <person name="Nunoura T."/>
            <person name="Takai K."/>
        </authorList>
    </citation>
    <scope>NUCLEOTIDE SEQUENCE [LARGE SCALE GENOMIC DNA]</scope>
    <source>
        <strain evidence="1 2">YKB31</strain>
    </source>
</reference>
<protein>
    <submittedName>
        <fullName evidence="1">Uncharacterized protein</fullName>
    </submittedName>
</protein>
<evidence type="ECO:0000313" key="1">
    <source>
        <dbReference type="EMBL" id="RFA94317.1"/>
    </source>
</evidence>
<evidence type="ECO:0000313" key="2">
    <source>
        <dbReference type="Proteomes" id="UP000257123"/>
    </source>
</evidence>
<dbReference type="EMBL" id="NMUE01000038">
    <property type="protein sequence ID" value="RFA94317.1"/>
    <property type="molecule type" value="Genomic_DNA"/>
</dbReference>
<dbReference type="RefSeq" id="WP_116421665.1">
    <property type="nucleotide sequence ID" value="NZ_NMUE01000038.1"/>
</dbReference>
<proteinExistence type="predicted"/>
<organism evidence="1 2">
    <name type="scientific">Pyrobaculum aerophilum</name>
    <dbReference type="NCBI Taxonomy" id="13773"/>
    <lineage>
        <taxon>Archaea</taxon>
        <taxon>Thermoproteota</taxon>
        <taxon>Thermoprotei</taxon>
        <taxon>Thermoproteales</taxon>
        <taxon>Thermoproteaceae</taxon>
        <taxon>Pyrobaculum</taxon>
    </lineage>
</organism>
<name>A0A371QVU7_9CREN</name>
<dbReference type="AlphaFoldDB" id="A0A371QVU7"/>